<dbReference type="Proteomes" id="UP000241764">
    <property type="component" value="Unassembled WGS sequence"/>
</dbReference>
<gene>
    <name evidence="1" type="ORF">CU103_21000</name>
</gene>
<accession>A0A2P7B5R7</accession>
<dbReference type="EMBL" id="PGGM01000011">
    <property type="protein sequence ID" value="PSH61808.1"/>
    <property type="molecule type" value="Genomic_DNA"/>
</dbReference>
<name>A0A2P7B5R7_9HYPH</name>
<organism evidence="1 2">
    <name type="scientific">Phyllobacterium sophorae</name>
    <dbReference type="NCBI Taxonomy" id="1520277"/>
    <lineage>
        <taxon>Bacteria</taxon>
        <taxon>Pseudomonadati</taxon>
        <taxon>Pseudomonadota</taxon>
        <taxon>Alphaproteobacteria</taxon>
        <taxon>Hyphomicrobiales</taxon>
        <taxon>Phyllobacteriaceae</taxon>
        <taxon>Phyllobacterium</taxon>
    </lineage>
</organism>
<dbReference type="AlphaFoldDB" id="A0A2P7B5R7"/>
<comment type="caution">
    <text evidence="1">The sequence shown here is derived from an EMBL/GenBank/DDBJ whole genome shotgun (WGS) entry which is preliminary data.</text>
</comment>
<evidence type="ECO:0000313" key="1">
    <source>
        <dbReference type="EMBL" id="PSH61808.1"/>
    </source>
</evidence>
<proteinExistence type="predicted"/>
<evidence type="ECO:0000313" key="2">
    <source>
        <dbReference type="Proteomes" id="UP000241764"/>
    </source>
</evidence>
<protein>
    <submittedName>
        <fullName evidence="1">Uncharacterized protein</fullName>
    </submittedName>
</protein>
<sequence>MTGLPTIWGKYIIKGIAARYAEEFVVKPKRQGRIIGKRVGIVENVMHEEQRRWAFETRNFGNKFALPKWTERASSPKQPARPISAVG</sequence>
<reference evidence="2" key="1">
    <citation type="submission" date="2017-11" db="EMBL/GenBank/DDBJ databases">
        <authorList>
            <person name="Kuznetsova I."/>
            <person name="Sazanova A."/>
            <person name="Chirak E."/>
            <person name="Safronova V."/>
            <person name="Willems A."/>
        </authorList>
    </citation>
    <scope>NUCLEOTIDE SEQUENCE [LARGE SCALE GENOMIC DNA]</scope>
    <source>
        <strain evidence="2">CCBAU 03422</strain>
    </source>
</reference>
<keyword evidence="2" id="KW-1185">Reference proteome</keyword>